<comment type="caution">
    <text evidence="3">The sequence shown here is derived from an EMBL/GenBank/DDBJ whole genome shotgun (WGS) entry which is preliminary data.</text>
</comment>
<keyword evidence="2" id="KW-0732">Signal</keyword>
<dbReference type="InterPro" id="IPR006311">
    <property type="entry name" value="TAT_signal"/>
</dbReference>
<dbReference type="Proteomes" id="UP000435802">
    <property type="component" value="Unassembled WGS sequence"/>
</dbReference>
<dbReference type="CDD" id="cd07012">
    <property type="entry name" value="PBP2_Bug_TTT"/>
    <property type="match status" value="1"/>
</dbReference>
<protein>
    <submittedName>
        <fullName evidence="3">Tripartite tricarboxylate transporter substrate binding protein</fullName>
    </submittedName>
</protein>
<organism evidence="3 4">
    <name type="scientific">Shinella kummerowiae</name>
    <dbReference type="NCBI Taxonomy" id="417745"/>
    <lineage>
        <taxon>Bacteria</taxon>
        <taxon>Pseudomonadati</taxon>
        <taxon>Pseudomonadota</taxon>
        <taxon>Alphaproteobacteria</taxon>
        <taxon>Hyphomicrobiales</taxon>
        <taxon>Rhizobiaceae</taxon>
        <taxon>Shinella</taxon>
    </lineage>
</organism>
<dbReference type="Pfam" id="PF03401">
    <property type="entry name" value="TctC"/>
    <property type="match status" value="1"/>
</dbReference>
<feature type="chain" id="PRO_5027075363" evidence="2">
    <location>
        <begin position="30"/>
        <end position="329"/>
    </location>
</feature>
<dbReference type="OrthoDB" id="8970543at2"/>
<dbReference type="Gene3D" id="3.40.190.150">
    <property type="entry name" value="Bordetella uptake gene, domain 1"/>
    <property type="match status" value="1"/>
</dbReference>
<dbReference type="RefSeq" id="WP_160862766.1">
    <property type="nucleotide sequence ID" value="NZ_JAODWE010000018.1"/>
</dbReference>
<evidence type="ECO:0000313" key="4">
    <source>
        <dbReference type="Proteomes" id="UP000435802"/>
    </source>
</evidence>
<dbReference type="AlphaFoldDB" id="A0A6N8SQ04"/>
<feature type="signal peptide" evidence="2">
    <location>
        <begin position="1"/>
        <end position="29"/>
    </location>
</feature>
<dbReference type="InterPro" id="IPR005064">
    <property type="entry name" value="BUG"/>
</dbReference>
<sequence length="329" mass="34601">MTTSITRRHLLGGAAAGAALLAMPRLSSAATWPARPITAVLGFPAGGGLDAYVRLLSPFLSEKLGTQILVENRTGANGNIATQKVVEAKADGYTVLFSTASAMAAASYAFPDLSFNPIADLEHITLATQSSYVLLVNKETPANSWDEFVALAKTEPGKLVHACAGVGSVNHLLGELLSQRAGIQLNTVQYKGGAPAMTDLLANQAQCTFISVGQAEPYVKAGQLKAILNCAPKRAEQLPDTPASTEFGLADVDQMSFWISASAPKGTPPEIIQALQKAIKDSYANPDLTDRMAKAGLTPVGSTPEEFMAKLNADHALYGKIIKDSNLTF</sequence>
<proteinExistence type="inferred from homology"/>
<dbReference type="InterPro" id="IPR042100">
    <property type="entry name" value="Bug_dom1"/>
</dbReference>
<name>A0A6N8SQ04_9HYPH</name>
<dbReference type="PANTHER" id="PTHR42928:SF5">
    <property type="entry name" value="BLR1237 PROTEIN"/>
    <property type="match status" value="1"/>
</dbReference>
<evidence type="ECO:0000256" key="1">
    <source>
        <dbReference type="ARBA" id="ARBA00006987"/>
    </source>
</evidence>
<dbReference type="PROSITE" id="PS51318">
    <property type="entry name" value="TAT"/>
    <property type="match status" value="1"/>
</dbReference>
<accession>A0A6N8SQ04</accession>
<evidence type="ECO:0000256" key="2">
    <source>
        <dbReference type="SAM" id="SignalP"/>
    </source>
</evidence>
<dbReference type="EMBL" id="WUMK01000018">
    <property type="protein sequence ID" value="MXN49286.1"/>
    <property type="molecule type" value="Genomic_DNA"/>
</dbReference>
<dbReference type="PANTHER" id="PTHR42928">
    <property type="entry name" value="TRICARBOXYLATE-BINDING PROTEIN"/>
    <property type="match status" value="1"/>
</dbReference>
<dbReference type="PIRSF" id="PIRSF017082">
    <property type="entry name" value="YflP"/>
    <property type="match status" value="1"/>
</dbReference>
<dbReference type="SUPFAM" id="SSF53850">
    <property type="entry name" value="Periplasmic binding protein-like II"/>
    <property type="match status" value="1"/>
</dbReference>
<keyword evidence="4" id="KW-1185">Reference proteome</keyword>
<reference evidence="3 4" key="1">
    <citation type="submission" date="2019-12" db="EMBL/GenBank/DDBJ databases">
        <title>Shinella kummerowiae sp. nov., a symbiotic bacterium isolated from root nodules of the herbal legume Kummerowia stipulacea.</title>
        <authorList>
            <person name="Gao J."/>
        </authorList>
    </citation>
    <scope>NUCLEOTIDE SEQUENCE [LARGE SCALE GENOMIC DNA]</scope>
    <source>
        <strain evidence="3 4">CCBAU 25048</strain>
    </source>
</reference>
<comment type="similarity">
    <text evidence="1">Belongs to the UPF0065 (bug) family.</text>
</comment>
<gene>
    <name evidence="3" type="ORF">GR138_29240</name>
</gene>
<dbReference type="Gene3D" id="3.40.190.10">
    <property type="entry name" value="Periplasmic binding protein-like II"/>
    <property type="match status" value="1"/>
</dbReference>
<evidence type="ECO:0000313" key="3">
    <source>
        <dbReference type="EMBL" id="MXN49286.1"/>
    </source>
</evidence>